<evidence type="ECO:0000313" key="1">
    <source>
        <dbReference type="EMBL" id="KAF9447591.1"/>
    </source>
</evidence>
<gene>
    <name evidence="1" type="ORF">P691DRAFT_782203</name>
</gene>
<sequence length="175" mass="19944">MATFGPIDLSAFIPREDARLRNSNQTGERDWDQLWVIILRALFSTPDDRYQVIREYSFRLSGGRRNNRRYNERINVAAGYTEQQEKRVATFVEVKQPQHLDDPDLRSEADSQVRNRFRPLGIVNGQVHTQGPFMGFGAIAMADQVFDPKPCPPSWQPGGTSTSKLEGVIESLLHL</sequence>
<comment type="caution">
    <text evidence="1">The sequence shown here is derived from an EMBL/GenBank/DDBJ whole genome shotgun (WGS) entry which is preliminary data.</text>
</comment>
<accession>A0A9P6C0P9</accession>
<reference evidence="1" key="1">
    <citation type="submission" date="2020-11" db="EMBL/GenBank/DDBJ databases">
        <authorList>
            <consortium name="DOE Joint Genome Institute"/>
            <person name="Ahrendt S."/>
            <person name="Riley R."/>
            <person name="Andreopoulos W."/>
            <person name="Labutti K."/>
            <person name="Pangilinan J."/>
            <person name="Ruiz-Duenas F.J."/>
            <person name="Barrasa J.M."/>
            <person name="Sanchez-Garcia M."/>
            <person name="Camarero S."/>
            <person name="Miyauchi S."/>
            <person name="Serrano A."/>
            <person name="Linde D."/>
            <person name="Babiker R."/>
            <person name="Drula E."/>
            <person name="Ayuso-Fernandez I."/>
            <person name="Pacheco R."/>
            <person name="Padilla G."/>
            <person name="Ferreira P."/>
            <person name="Barriuso J."/>
            <person name="Kellner H."/>
            <person name="Castanera R."/>
            <person name="Alfaro M."/>
            <person name="Ramirez L."/>
            <person name="Pisabarro A.G."/>
            <person name="Kuo A."/>
            <person name="Tritt A."/>
            <person name="Lipzen A."/>
            <person name="He G."/>
            <person name="Yan M."/>
            <person name="Ng V."/>
            <person name="Cullen D."/>
            <person name="Martin F."/>
            <person name="Rosso M.-N."/>
            <person name="Henrissat B."/>
            <person name="Hibbett D."/>
            <person name="Martinez A.T."/>
            <person name="Grigoriev I.V."/>
        </authorList>
    </citation>
    <scope>NUCLEOTIDE SEQUENCE</scope>
    <source>
        <strain evidence="1">MF-IS2</strain>
    </source>
</reference>
<evidence type="ECO:0000313" key="2">
    <source>
        <dbReference type="Proteomes" id="UP000807342"/>
    </source>
</evidence>
<name>A0A9P6C0P9_9AGAR</name>
<proteinExistence type="predicted"/>
<dbReference type="Proteomes" id="UP000807342">
    <property type="component" value="Unassembled WGS sequence"/>
</dbReference>
<dbReference type="AlphaFoldDB" id="A0A9P6C0P9"/>
<dbReference type="EMBL" id="MU151193">
    <property type="protein sequence ID" value="KAF9447591.1"/>
    <property type="molecule type" value="Genomic_DNA"/>
</dbReference>
<keyword evidence="2" id="KW-1185">Reference proteome</keyword>
<protein>
    <submittedName>
        <fullName evidence="1">Uncharacterized protein</fullName>
    </submittedName>
</protein>
<organism evidence="1 2">
    <name type="scientific">Macrolepiota fuliginosa MF-IS2</name>
    <dbReference type="NCBI Taxonomy" id="1400762"/>
    <lineage>
        <taxon>Eukaryota</taxon>
        <taxon>Fungi</taxon>
        <taxon>Dikarya</taxon>
        <taxon>Basidiomycota</taxon>
        <taxon>Agaricomycotina</taxon>
        <taxon>Agaricomycetes</taxon>
        <taxon>Agaricomycetidae</taxon>
        <taxon>Agaricales</taxon>
        <taxon>Agaricineae</taxon>
        <taxon>Agaricaceae</taxon>
        <taxon>Macrolepiota</taxon>
    </lineage>
</organism>